<evidence type="ECO:0000313" key="9">
    <source>
        <dbReference type="EMBL" id="KGF56106.1"/>
    </source>
</evidence>
<keyword evidence="3 4" id="KW-0413">Isomerase</keyword>
<feature type="transmembrane region" description="Helical" evidence="7">
    <location>
        <begin position="305"/>
        <end position="323"/>
    </location>
</feature>
<dbReference type="AlphaFoldDB" id="A0A096BAN6"/>
<dbReference type="Pfam" id="PF00842">
    <property type="entry name" value="Ala_racemase_C"/>
    <property type="match status" value="1"/>
</dbReference>
<keyword evidence="7" id="KW-1133">Transmembrane helix</keyword>
<dbReference type="InterPro" id="IPR001608">
    <property type="entry name" value="Ala_racemase_N"/>
</dbReference>
<dbReference type="PRINTS" id="PR00992">
    <property type="entry name" value="ALARACEMASE"/>
</dbReference>
<dbReference type="Pfam" id="PF01757">
    <property type="entry name" value="Acyl_transf_3"/>
    <property type="match status" value="1"/>
</dbReference>
<organism evidence="9 10">
    <name type="scientific">Flavonifractor plautii 1_3_50AFAA</name>
    <dbReference type="NCBI Taxonomy" id="742738"/>
    <lineage>
        <taxon>Bacteria</taxon>
        <taxon>Bacillati</taxon>
        <taxon>Bacillota</taxon>
        <taxon>Clostridia</taxon>
        <taxon>Eubacteriales</taxon>
        <taxon>Oscillospiraceae</taxon>
        <taxon>Flavonifractor</taxon>
    </lineage>
</organism>
<feature type="binding site" evidence="4 6">
    <location>
        <position position="642"/>
    </location>
    <ligand>
        <name>substrate</name>
    </ligand>
</feature>
<feature type="active site" description="Proton acceptor; specific for D-alanine" evidence="4">
    <location>
        <position position="366"/>
    </location>
</feature>
<dbReference type="EC" id="5.1.1.1" evidence="4"/>
<feature type="transmembrane region" description="Helical" evidence="7">
    <location>
        <begin position="184"/>
        <end position="204"/>
    </location>
</feature>
<evidence type="ECO:0000256" key="5">
    <source>
        <dbReference type="PIRSR" id="PIRSR600821-50"/>
    </source>
</evidence>
<dbReference type="InterPro" id="IPR020622">
    <property type="entry name" value="Ala_racemase_pyridoxalP-BS"/>
</dbReference>
<dbReference type="eggNOG" id="COG0787">
    <property type="taxonomic scope" value="Bacteria"/>
</dbReference>
<comment type="similarity">
    <text evidence="4">Belongs to the alanine racemase family.</text>
</comment>
<keyword evidence="2 4" id="KW-0663">Pyridoxal phosphate</keyword>
<dbReference type="Gene3D" id="2.40.37.10">
    <property type="entry name" value="Lyase, Ornithine Decarboxylase, Chain A, domain 1"/>
    <property type="match status" value="1"/>
</dbReference>
<dbReference type="GO" id="GO:0005829">
    <property type="term" value="C:cytosol"/>
    <property type="evidence" value="ECO:0007669"/>
    <property type="project" value="TreeGrafter"/>
</dbReference>
<feature type="transmembrane region" description="Helical" evidence="7">
    <location>
        <begin position="12"/>
        <end position="30"/>
    </location>
</feature>
<dbReference type="GO" id="GO:0008784">
    <property type="term" value="F:alanine racemase activity"/>
    <property type="evidence" value="ECO:0007669"/>
    <property type="project" value="UniProtKB-UniRule"/>
</dbReference>
<feature type="transmembrane region" description="Helical" evidence="7">
    <location>
        <begin position="42"/>
        <end position="59"/>
    </location>
</feature>
<feature type="transmembrane region" description="Helical" evidence="7">
    <location>
        <begin position="79"/>
        <end position="96"/>
    </location>
</feature>
<comment type="cofactor">
    <cofactor evidence="1 4 5">
        <name>pyridoxal 5'-phosphate</name>
        <dbReference type="ChEBI" id="CHEBI:597326"/>
    </cofactor>
</comment>
<proteinExistence type="inferred from homology"/>
<dbReference type="InterPro" id="IPR002656">
    <property type="entry name" value="Acyl_transf_3_dom"/>
</dbReference>
<feature type="transmembrane region" description="Helical" evidence="7">
    <location>
        <begin position="211"/>
        <end position="236"/>
    </location>
</feature>
<dbReference type="SUPFAM" id="SSF50621">
    <property type="entry name" value="Alanine racemase C-terminal domain-like"/>
    <property type="match status" value="1"/>
</dbReference>
<evidence type="ECO:0000256" key="6">
    <source>
        <dbReference type="PIRSR" id="PIRSR600821-52"/>
    </source>
</evidence>
<feature type="transmembrane region" description="Helical" evidence="7">
    <location>
        <begin position="143"/>
        <end position="164"/>
    </location>
</feature>
<dbReference type="PATRIC" id="fig|742738.3.peg.1355"/>
<feature type="transmembrane region" description="Helical" evidence="7">
    <location>
        <begin position="271"/>
        <end position="299"/>
    </location>
</feature>
<reference evidence="9 10" key="1">
    <citation type="submission" date="2011-08" db="EMBL/GenBank/DDBJ databases">
        <title>The Genome Sequence of Clostridium orbiscindens 1_3_50AFAA.</title>
        <authorList>
            <consortium name="The Broad Institute Genome Sequencing Platform"/>
            <person name="Earl A."/>
            <person name="Ward D."/>
            <person name="Feldgarden M."/>
            <person name="Gevers D."/>
            <person name="Daigneault M."/>
            <person name="Strauss J."/>
            <person name="Allen-Vercoe E."/>
            <person name="Young S.K."/>
            <person name="Zeng Q."/>
            <person name="Gargeya S."/>
            <person name="Fitzgerald M."/>
            <person name="Haas B."/>
            <person name="Abouelleil A."/>
            <person name="Alvarado L."/>
            <person name="Arachchi H.M."/>
            <person name="Berlin A."/>
            <person name="Brown A."/>
            <person name="Chapman S.B."/>
            <person name="Chen Z."/>
            <person name="Dunbar C."/>
            <person name="Freedman E."/>
            <person name="Gearin G."/>
            <person name="Gellesch M."/>
            <person name="Goldberg J."/>
            <person name="Griggs A."/>
            <person name="Gujja S."/>
            <person name="Heiman D."/>
            <person name="Howarth C."/>
            <person name="Larson L."/>
            <person name="Lui A."/>
            <person name="MacDonald P.J.P."/>
            <person name="Montmayeur A."/>
            <person name="Murphy C."/>
            <person name="Neiman D."/>
            <person name="Pearson M."/>
            <person name="Priest M."/>
            <person name="Roberts A."/>
            <person name="Saif S."/>
            <person name="Shea T."/>
            <person name="Shenoy N."/>
            <person name="Sisk P."/>
            <person name="Stolte C."/>
            <person name="Sykes S."/>
            <person name="Wortman J."/>
            <person name="Nusbaum C."/>
            <person name="Birren B."/>
        </authorList>
    </citation>
    <scope>NUCLEOTIDE SEQUENCE [LARGE SCALE GENOMIC DNA]</scope>
    <source>
        <strain evidence="9 10">1_3_50AFAA</strain>
    </source>
</reference>
<keyword evidence="7" id="KW-0812">Transmembrane</keyword>
<feature type="transmembrane region" description="Helical" evidence="7">
    <location>
        <begin position="116"/>
        <end position="136"/>
    </location>
</feature>
<dbReference type="SMART" id="SM01005">
    <property type="entry name" value="Ala_racemase_C"/>
    <property type="match status" value="1"/>
</dbReference>
<dbReference type="GO" id="GO:0030170">
    <property type="term" value="F:pyridoxal phosphate binding"/>
    <property type="evidence" value="ECO:0007669"/>
    <property type="project" value="UniProtKB-UniRule"/>
</dbReference>
<comment type="caution">
    <text evidence="9">The sequence shown here is derived from an EMBL/GenBank/DDBJ whole genome shotgun (WGS) entry which is preliminary data.</text>
</comment>
<name>A0A096BAN6_FLAPL</name>
<dbReference type="InterPro" id="IPR000821">
    <property type="entry name" value="Ala_racemase"/>
</dbReference>
<evidence type="ECO:0000256" key="7">
    <source>
        <dbReference type="SAM" id="Phobius"/>
    </source>
</evidence>
<dbReference type="PROSITE" id="PS00395">
    <property type="entry name" value="ALANINE_RACEMASE"/>
    <property type="match status" value="1"/>
</dbReference>
<gene>
    <name evidence="9" type="ORF">HMPREF9460_01308</name>
</gene>
<dbReference type="Pfam" id="PF01168">
    <property type="entry name" value="Ala_racemase_N"/>
    <property type="match status" value="1"/>
</dbReference>
<dbReference type="InterPro" id="IPR009006">
    <property type="entry name" value="Ala_racemase/Decarboxylase_C"/>
</dbReference>
<evidence type="ECO:0000256" key="3">
    <source>
        <dbReference type="ARBA" id="ARBA00023235"/>
    </source>
</evidence>
<dbReference type="SUPFAM" id="SSF51419">
    <property type="entry name" value="PLP-binding barrel"/>
    <property type="match status" value="1"/>
</dbReference>
<evidence type="ECO:0000256" key="4">
    <source>
        <dbReference type="HAMAP-Rule" id="MF_01201"/>
    </source>
</evidence>
<dbReference type="EMBL" id="ADLO01000047">
    <property type="protein sequence ID" value="KGF56106.1"/>
    <property type="molecule type" value="Genomic_DNA"/>
</dbReference>
<dbReference type="Proteomes" id="UP000029585">
    <property type="component" value="Unassembled WGS sequence"/>
</dbReference>
<dbReference type="GO" id="GO:0030632">
    <property type="term" value="P:D-alanine biosynthetic process"/>
    <property type="evidence" value="ECO:0007669"/>
    <property type="project" value="UniProtKB-UniRule"/>
</dbReference>
<feature type="active site" description="Proton acceptor; specific for L-alanine" evidence="4">
    <location>
        <position position="593"/>
    </location>
</feature>
<evidence type="ECO:0000256" key="2">
    <source>
        <dbReference type="ARBA" id="ARBA00022898"/>
    </source>
</evidence>
<feature type="domain" description="Alanine racemase C-terminal" evidence="8">
    <location>
        <begin position="572"/>
        <end position="701"/>
    </location>
</feature>
<dbReference type="InterPro" id="IPR011079">
    <property type="entry name" value="Ala_racemase_C"/>
</dbReference>
<dbReference type="PANTHER" id="PTHR30511">
    <property type="entry name" value="ALANINE RACEMASE"/>
    <property type="match status" value="1"/>
</dbReference>
<evidence type="ECO:0000259" key="8">
    <source>
        <dbReference type="SMART" id="SM01005"/>
    </source>
</evidence>
<dbReference type="PANTHER" id="PTHR30511:SF0">
    <property type="entry name" value="ALANINE RACEMASE, CATABOLIC-RELATED"/>
    <property type="match status" value="1"/>
</dbReference>
<evidence type="ECO:0000256" key="1">
    <source>
        <dbReference type="ARBA" id="ARBA00001933"/>
    </source>
</evidence>
<comment type="catalytic activity">
    <reaction evidence="4">
        <text>L-alanine = D-alanine</text>
        <dbReference type="Rhea" id="RHEA:20249"/>
        <dbReference type="ChEBI" id="CHEBI:57416"/>
        <dbReference type="ChEBI" id="CHEBI:57972"/>
        <dbReference type="EC" id="5.1.1.1"/>
    </reaction>
</comment>
<sequence>MKTESLGGFDRFRVPAALLVIAIHTGPLLSLNGEANYLLTDILARIAVPFFFSVSGWFLVPRLLREGRAALIPFVKKLLLLYGAAVLLYLPLNLYNHTLEESGFALLRDVLFNGTFYHLWYFPALVLGACLVYGLLRILGPRWAWLPALLLYAAGLLGDSYFGLTAALPPLRAGYEALFLLFDYTRNGLFFPPVFLLLGGWLALRPARRSAAWYGAGLLLSLALLTAEGLLVQRLALARFDALYLSLPLCVGFLLRWLQRLSLPSAPALRGWAAAVYVLHPWCIVLIRGGAGVVGLTGLLVDNCLVHYLAVVLLSSLLALPFARIRPAPSPRSRAWIELDAAALRHNLAALGSLLPAGASLMPVIKANAYGHGDLEIARLCVGAGADAFAVATAAEGVRLRRGGVRGTILVLGYSGPELAPLLARYRLTQTVVSTEHARALDACGRRLAVHLKVDTGLHRLGIPWDDTQSLTAPYSCSHLRVTGVFTHLADTERLDEASQARTREQLRRFRAAVDGLRSAGHAPGTVHFQGSYGLLNYPGLPCGYARPGIALYGVLSAPGDATTAVLPLRPVLSLRARVSQLHTLAAGEAAGYDGAYTAHRPTVLATLSIGYADGWPRTLSNGAGRVLLHGRTAPIVGLICMDQLLVDVTDMEGVAPGDTATLIGRDGDAVLTAEEAAQAAGTITNELLSRLGPRLERVVLP</sequence>
<keyword evidence="7" id="KW-0472">Membrane</keyword>
<dbReference type="FunFam" id="3.20.20.10:FF:000002">
    <property type="entry name" value="Alanine racemase"/>
    <property type="match status" value="1"/>
</dbReference>
<keyword evidence="10" id="KW-1185">Reference proteome</keyword>
<feature type="binding site" evidence="4 6">
    <location>
        <position position="460"/>
    </location>
    <ligand>
        <name>substrate</name>
    </ligand>
</feature>
<dbReference type="eggNOG" id="COG1835">
    <property type="taxonomic scope" value="Bacteria"/>
</dbReference>
<feature type="modified residue" description="N6-(pyridoxal phosphate)lysine" evidence="4 5">
    <location>
        <position position="366"/>
    </location>
</feature>
<accession>A0A096BAN6</accession>
<dbReference type="Gene3D" id="3.20.20.10">
    <property type="entry name" value="Alanine racemase"/>
    <property type="match status" value="1"/>
</dbReference>
<dbReference type="RefSeq" id="WP_044939936.1">
    <property type="nucleotide sequence ID" value="NZ_KN174162.1"/>
</dbReference>
<dbReference type="InterPro" id="IPR029066">
    <property type="entry name" value="PLP-binding_barrel"/>
</dbReference>
<comment type="function">
    <text evidence="4">Catalyzes the interconversion of L-alanine and D-alanine. May also act on other amino acids.</text>
</comment>
<protein>
    <recommendedName>
        <fullName evidence="4">Alanine racemase</fullName>
        <ecNumber evidence="4">5.1.1.1</ecNumber>
    </recommendedName>
</protein>
<dbReference type="NCBIfam" id="NF033131">
    <property type="entry name" value="vanT-G-Cterm"/>
    <property type="match status" value="1"/>
</dbReference>
<dbReference type="UniPathway" id="UPA00042">
    <property type="reaction ID" value="UER00497"/>
</dbReference>
<dbReference type="HAMAP" id="MF_01201">
    <property type="entry name" value="Ala_racemase"/>
    <property type="match status" value="1"/>
</dbReference>
<evidence type="ECO:0000313" key="10">
    <source>
        <dbReference type="Proteomes" id="UP000029585"/>
    </source>
</evidence>
<dbReference type="NCBIfam" id="TIGR00492">
    <property type="entry name" value="alr"/>
    <property type="match status" value="1"/>
</dbReference>
<dbReference type="GO" id="GO:0016747">
    <property type="term" value="F:acyltransferase activity, transferring groups other than amino-acyl groups"/>
    <property type="evidence" value="ECO:0007669"/>
    <property type="project" value="InterPro"/>
</dbReference>
<comment type="pathway">
    <text evidence="4">Amino-acid biosynthesis; D-alanine biosynthesis; D-alanine from L-alanine: step 1/1.</text>
</comment>
<dbReference type="HOGENOM" id="CLU_024623_0_0_9"/>